<dbReference type="PaxDb" id="39947-A0A0P0Y3R7"/>
<dbReference type="GO" id="GO:0009860">
    <property type="term" value="P:pollen tube growth"/>
    <property type="evidence" value="ECO:0000318"/>
    <property type="project" value="GO_Central"/>
</dbReference>
<name>A0A0P0Y3R7_ORYSJ</name>
<accession>A0A0P0Y3R7</accession>
<feature type="compositionally biased region" description="Gly residues" evidence="1">
    <location>
        <begin position="32"/>
        <end position="51"/>
    </location>
</feature>
<dbReference type="EMBL" id="AP014967">
    <property type="protein sequence ID" value="BAT14627.1"/>
    <property type="molecule type" value="Genomic_DNA"/>
</dbReference>
<keyword evidence="3" id="KW-1185">Reference proteome</keyword>
<organism evidence="2 3">
    <name type="scientific">Oryza sativa subsp. japonica</name>
    <name type="common">Rice</name>
    <dbReference type="NCBI Taxonomy" id="39947"/>
    <lineage>
        <taxon>Eukaryota</taxon>
        <taxon>Viridiplantae</taxon>
        <taxon>Streptophyta</taxon>
        <taxon>Embryophyta</taxon>
        <taxon>Tracheophyta</taxon>
        <taxon>Spermatophyta</taxon>
        <taxon>Magnoliopsida</taxon>
        <taxon>Liliopsida</taxon>
        <taxon>Poales</taxon>
        <taxon>Poaceae</taxon>
        <taxon>BOP clade</taxon>
        <taxon>Oryzoideae</taxon>
        <taxon>Oryzeae</taxon>
        <taxon>Oryzinae</taxon>
        <taxon>Oryza</taxon>
        <taxon>Oryza sativa</taxon>
    </lineage>
</organism>
<protein>
    <submittedName>
        <fullName evidence="2">Os11g0584600 protein</fullName>
    </submittedName>
</protein>
<feature type="region of interest" description="Disordered" evidence="1">
    <location>
        <begin position="23"/>
        <end position="110"/>
    </location>
</feature>
<reference evidence="2 3" key="2">
    <citation type="journal article" date="2013" name="Plant Cell Physiol.">
        <title>Rice Annotation Project Database (RAP-DB): an integrative and interactive database for rice genomics.</title>
        <authorList>
            <person name="Sakai H."/>
            <person name="Lee S.S."/>
            <person name="Tanaka T."/>
            <person name="Numa H."/>
            <person name="Kim J."/>
            <person name="Kawahara Y."/>
            <person name="Wakimoto H."/>
            <person name="Yang C.C."/>
            <person name="Iwamoto M."/>
            <person name="Abe T."/>
            <person name="Yamada Y."/>
            <person name="Muto A."/>
            <person name="Inokuchi H."/>
            <person name="Ikemura T."/>
            <person name="Matsumoto T."/>
            <person name="Sasaki T."/>
            <person name="Itoh T."/>
        </authorList>
    </citation>
    <scope>NUCLEOTIDE SEQUENCE [LARGE SCALE GENOMIC DNA]</scope>
    <source>
        <strain evidence="3">cv. Nipponbare</strain>
    </source>
</reference>
<reference evidence="2 3" key="3">
    <citation type="journal article" date="2013" name="Rice">
        <title>Improvement of the Oryza sativa Nipponbare reference genome using next generation sequence and optical map data.</title>
        <authorList>
            <person name="Kawahara Y."/>
            <person name="de la Bastide M."/>
            <person name="Hamilton J.P."/>
            <person name="Kanamori H."/>
            <person name="McCombie W.R."/>
            <person name="Ouyang S."/>
            <person name="Schwartz D.C."/>
            <person name="Tanaka T."/>
            <person name="Wu J."/>
            <person name="Zhou S."/>
            <person name="Childs K.L."/>
            <person name="Davidson R.M."/>
            <person name="Lin H."/>
            <person name="Quesada-Ocampo L."/>
            <person name="Vaillancourt B."/>
            <person name="Sakai H."/>
            <person name="Lee S.S."/>
            <person name="Kim J."/>
            <person name="Numa H."/>
            <person name="Itoh T."/>
            <person name="Buell C.R."/>
            <person name="Matsumoto T."/>
        </authorList>
    </citation>
    <scope>NUCLEOTIDE SEQUENCE [LARGE SCALE GENOMIC DNA]</scope>
    <source>
        <strain evidence="3">cv. Nipponbare</strain>
    </source>
</reference>
<sequence length="173" mass="18599">MSNSGKEQRRMDRFIVIPFSTCRNGSSVDVVDGGGKSGKKPQGGGGEGGGAADHHRQHVAHIGWDGSTNTTTSLRSWNRAAPPSSSSSTTTASTSSALAAPVTSRRSRRRRGLSCAAHVLPSAAARANSHRPFLFRPQLPEPCLRHRAAPFSPAGRRAPLPLRRTWREDRAER</sequence>
<dbReference type="PANTHER" id="PTHR46931:SF14">
    <property type="entry name" value="CRIB DOMAIN-CONTAINING PROTEIN RIC2"/>
    <property type="match status" value="1"/>
</dbReference>
<feature type="compositionally biased region" description="Polar residues" evidence="1">
    <location>
        <begin position="66"/>
        <end position="76"/>
    </location>
</feature>
<feature type="compositionally biased region" description="Low complexity" evidence="1">
    <location>
        <begin position="153"/>
        <end position="163"/>
    </location>
</feature>
<evidence type="ECO:0000313" key="2">
    <source>
        <dbReference type="EMBL" id="BAT14627.1"/>
    </source>
</evidence>
<dbReference type="GO" id="GO:0005886">
    <property type="term" value="C:plasma membrane"/>
    <property type="evidence" value="ECO:0000318"/>
    <property type="project" value="GO_Central"/>
</dbReference>
<dbReference type="InParanoid" id="A0A0P0Y3R7"/>
<dbReference type="InterPro" id="IPR044509">
    <property type="entry name" value="RIC2/4"/>
</dbReference>
<gene>
    <name evidence="2" type="ordered locus">Os11g0584600</name>
    <name evidence="2" type="ORF">OSNPB_110584600</name>
</gene>
<feature type="compositionally biased region" description="Low complexity" evidence="1">
    <location>
        <begin position="80"/>
        <end position="104"/>
    </location>
</feature>
<evidence type="ECO:0000256" key="1">
    <source>
        <dbReference type="SAM" id="MobiDB-lite"/>
    </source>
</evidence>
<dbReference type="AlphaFoldDB" id="A0A0P0Y3R7"/>
<dbReference type="OrthoDB" id="678664at2759"/>
<dbReference type="Proteomes" id="UP000059680">
    <property type="component" value="Chromosome 11"/>
</dbReference>
<reference evidence="3" key="1">
    <citation type="journal article" date="2005" name="Nature">
        <title>The map-based sequence of the rice genome.</title>
        <authorList>
            <consortium name="International rice genome sequencing project (IRGSP)"/>
            <person name="Matsumoto T."/>
            <person name="Wu J."/>
            <person name="Kanamori H."/>
            <person name="Katayose Y."/>
            <person name="Fujisawa M."/>
            <person name="Namiki N."/>
            <person name="Mizuno H."/>
            <person name="Yamamoto K."/>
            <person name="Antonio B.A."/>
            <person name="Baba T."/>
            <person name="Sakata K."/>
            <person name="Nagamura Y."/>
            <person name="Aoki H."/>
            <person name="Arikawa K."/>
            <person name="Arita K."/>
            <person name="Bito T."/>
            <person name="Chiden Y."/>
            <person name="Fujitsuka N."/>
            <person name="Fukunaka R."/>
            <person name="Hamada M."/>
            <person name="Harada C."/>
            <person name="Hayashi A."/>
            <person name="Hijishita S."/>
            <person name="Honda M."/>
            <person name="Hosokawa S."/>
            <person name="Ichikawa Y."/>
            <person name="Idonuma A."/>
            <person name="Iijima M."/>
            <person name="Ikeda M."/>
            <person name="Ikeno M."/>
            <person name="Ito K."/>
            <person name="Ito S."/>
            <person name="Ito T."/>
            <person name="Ito Y."/>
            <person name="Ito Y."/>
            <person name="Iwabuchi A."/>
            <person name="Kamiya K."/>
            <person name="Karasawa W."/>
            <person name="Kurita K."/>
            <person name="Katagiri S."/>
            <person name="Kikuta A."/>
            <person name="Kobayashi H."/>
            <person name="Kobayashi N."/>
            <person name="Machita K."/>
            <person name="Maehara T."/>
            <person name="Masukawa M."/>
            <person name="Mizubayashi T."/>
            <person name="Mukai Y."/>
            <person name="Nagasaki H."/>
            <person name="Nagata Y."/>
            <person name="Naito S."/>
            <person name="Nakashima M."/>
            <person name="Nakama Y."/>
            <person name="Nakamichi Y."/>
            <person name="Nakamura M."/>
            <person name="Meguro A."/>
            <person name="Negishi M."/>
            <person name="Ohta I."/>
            <person name="Ohta T."/>
            <person name="Okamoto M."/>
            <person name="Ono N."/>
            <person name="Saji S."/>
            <person name="Sakaguchi M."/>
            <person name="Sakai K."/>
            <person name="Shibata M."/>
            <person name="Shimokawa T."/>
            <person name="Song J."/>
            <person name="Takazaki Y."/>
            <person name="Terasawa K."/>
            <person name="Tsugane M."/>
            <person name="Tsuji K."/>
            <person name="Ueda S."/>
            <person name="Waki K."/>
            <person name="Yamagata H."/>
            <person name="Yamamoto M."/>
            <person name="Yamamoto S."/>
            <person name="Yamane H."/>
            <person name="Yoshiki S."/>
            <person name="Yoshihara R."/>
            <person name="Yukawa K."/>
            <person name="Zhong H."/>
            <person name="Yano M."/>
            <person name="Yuan Q."/>
            <person name="Ouyang S."/>
            <person name="Liu J."/>
            <person name="Jones K.M."/>
            <person name="Gansberger K."/>
            <person name="Moffat K."/>
            <person name="Hill J."/>
            <person name="Bera J."/>
            <person name="Fadrosh D."/>
            <person name="Jin S."/>
            <person name="Johri S."/>
            <person name="Kim M."/>
            <person name="Overton L."/>
            <person name="Reardon M."/>
            <person name="Tsitrin T."/>
            <person name="Vuong H."/>
            <person name="Weaver B."/>
            <person name="Ciecko A."/>
            <person name="Tallon L."/>
            <person name="Jackson J."/>
            <person name="Pai G."/>
            <person name="Aken S.V."/>
            <person name="Utterback T."/>
            <person name="Reidmuller S."/>
            <person name="Feldblyum T."/>
            <person name="Hsiao J."/>
            <person name="Zismann V."/>
            <person name="Iobst S."/>
            <person name="de Vazeille A.R."/>
            <person name="Buell C.R."/>
            <person name="Ying K."/>
            <person name="Li Y."/>
            <person name="Lu T."/>
            <person name="Huang Y."/>
            <person name="Zhao Q."/>
            <person name="Feng Q."/>
            <person name="Zhang L."/>
            <person name="Zhu J."/>
            <person name="Weng Q."/>
            <person name="Mu J."/>
            <person name="Lu Y."/>
            <person name="Fan D."/>
            <person name="Liu Y."/>
            <person name="Guan J."/>
            <person name="Zhang Y."/>
            <person name="Yu S."/>
            <person name="Liu X."/>
            <person name="Zhang Y."/>
            <person name="Hong G."/>
            <person name="Han B."/>
            <person name="Choisne N."/>
            <person name="Demange N."/>
            <person name="Orjeda G."/>
            <person name="Samain S."/>
            <person name="Cattolico L."/>
            <person name="Pelletier E."/>
            <person name="Couloux A."/>
            <person name="Segurens B."/>
            <person name="Wincker P."/>
            <person name="D'Hont A."/>
            <person name="Scarpelli C."/>
            <person name="Weissenbach J."/>
            <person name="Salanoubat M."/>
            <person name="Quetier F."/>
            <person name="Yu Y."/>
            <person name="Kim H.R."/>
            <person name="Rambo T."/>
            <person name="Currie J."/>
            <person name="Collura K."/>
            <person name="Luo M."/>
            <person name="Yang T."/>
            <person name="Ammiraju J.S.S."/>
            <person name="Engler F."/>
            <person name="Soderlund C."/>
            <person name="Wing R.A."/>
            <person name="Palmer L.E."/>
            <person name="de la Bastide M."/>
            <person name="Spiegel L."/>
            <person name="Nascimento L."/>
            <person name="Zutavern T."/>
            <person name="O'Shaughnessy A."/>
            <person name="Dike S."/>
            <person name="Dedhia N."/>
            <person name="Preston R."/>
            <person name="Balija V."/>
            <person name="McCombie W.R."/>
            <person name="Chow T."/>
            <person name="Chen H."/>
            <person name="Chung M."/>
            <person name="Chen C."/>
            <person name="Shaw J."/>
            <person name="Wu H."/>
            <person name="Hsiao K."/>
            <person name="Chao Y."/>
            <person name="Chu M."/>
            <person name="Cheng C."/>
            <person name="Hour A."/>
            <person name="Lee P."/>
            <person name="Lin S."/>
            <person name="Lin Y."/>
            <person name="Liou J."/>
            <person name="Liu S."/>
            <person name="Hsing Y."/>
            <person name="Raghuvanshi S."/>
            <person name="Mohanty A."/>
            <person name="Bharti A.K."/>
            <person name="Gaur A."/>
            <person name="Gupta V."/>
            <person name="Kumar D."/>
            <person name="Ravi V."/>
            <person name="Vij S."/>
            <person name="Kapur A."/>
            <person name="Khurana P."/>
            <person name="Khurana P."/>
            <person name="Khurana J.P."/>
            <person name="Tyagi A.K."/>
            <person name="Gaikwad K."/>
            <person name="Singh A."/>
            <person name="Dalal V."/>
            <person name="Srivastava S."/>
            <person name="Dixit A."/>
            <person name="Pal A.K."/>
            <person name="Ghazi I.A."/>
            <person name="Yadav M."/>
            <person name="Pandit A."/>
            <person name="Bhargava A."/>
            <person name="Sureshbabu K."/>
            <person name="Batra K."/>
            <person name="Sharma T.R."/>
            <person name="Mohapatra T."/>
            <person name="Singh N.K."/>
            <person name="Messing J."/>
            <person name="Nelson A.B."/>
            <person name="Fuks G."/>
            <person name="Kavchok S."/>
            <person name="Keizer G."/>
            <person name="Linton E."/>
            <person name="Llaca V."/>
            <person name="Song R."/>
            <person name="Tanyolac B."/>
            <person name="Young S."/>
            <person name="Ho-Il K."/>
            <person name="Hahn J.H."/>
            <person name="Sangsakoo G."/>
            <person name="Vanavichit A."/>
            <person name="de Mattos Luiz.A.T."/>
            <person name="Zimmer P.D."/>
            <person name="Malone G."/>
            <person name="Dellagostin O."/>
            <person name="de Oliveira A.C."/>
            <person name="Bevan M."/>
            <person name="Bancroft I."/>
            <person name="Minx P."/>
            <person name="Cordum H."/>
            <person name="Wilson R."/>
            <person name="Cheng Z."/>
            <person name="Jin W."/>
            <person name="Jiang J."/>
            <person name="Leong S.A."/>
            <person name="Iwama H."/>
            <person name="Gojobori T."/>
            <person name="Itoh T."/>
            <person name="Niimura Y."/>
            <person name="Fujii Y."/>
            <person name="Habara T."/>
            <person name="Sakai H."/>
            <person name="Sato Y."/>
            <person name="Wilson G."/>
            <person name="Kumar K."/>
            <person name="McCouch S."/>
            <person name="Juretic N."/>
            <person name="Hoen D."/>
            <person name="Wright S."/>
            <person name="Bruskiewich R."/>
            <person name="Bureau T."/>
            <person name="Miyao A."/>
            <person name="Hirochika H."/>
            <person name="Nishikawa T."/>
            <person name="Kadowaki K."/>
            <person name="Sugiura M."/>
            <person name="Burr B."/>
            <person name="Sasaki T."/>
        </authorList>
    </citation>
    <scope>NUCLEOTIDE SEQUENCE [LARGE SCALE GENOMIC DNA]</scope>
    <source>
        <strain evidence="3">cv. Nipponbare</strain>
    </source>
</reference>
<dbReference type="KEGG" id="osa:107276865"/>
<feature type="region of interest" description="Disordered" evidence="1">
    <location>
        <begin position="145"/>
        <end position="173"/>
    </location>
</feature>
<dbReference type="PANTHER" id="PTHR46931">
    <property type="entry name" value="CRIB DOMAIN-CONTAINING PROTEIN RIC2"/>
    <property type="match status" value="1"/>
</dbReference>
<dbReference type="FunCoup" id="A0A0P0Y3R7">
    <property type="interactions" value="169"/>
</dbReference>
<proteinExistence type="predicted"/>
<evidence type="ECO:0000313" key="3">
    <source>
        <dbReference type="Proteomes" id="UP000059680"/>
    </source>
</evidence>